<evidence type="ECO:0000313" key="2">
    <source>
        <dbReference type="EMBL" id="PJE73507.1"/>
    </source>
</evidence>
<accession>A0A2M8LA45</accession>
<organism evidence="2 3">
    <name type="scientific">Candidatus Terrybacteria bacterium CG10_big_fil_rev_8_21_14_0_10_41_10</name>
    <dbReference type="NCBI Taxonomy" id="1975026"/>
    <lineage>
        <taxon>Bacteria</taxon>
        <taxon>Candidatus Terryibacteriota</taxon>
    </lineage>
</organism>
<protein>
    <submittedName>
        <fullName evidence="2">Uncharacterized protein</fullName>
    </submittedName>
</protein>
<keyword evidence="1" id="KW-0472">Membrane</keyword>
<dbReference type="AlphaFoldDB" id="A0A2M8LA45"/>
<keyword evidence="1" id="KW-1133">Transmembrane helix</keyword>
<comment type="caution">
    <text evidence="2">The sequence shown here is derived from an EMBL/GenBank/DDBJ whole genome shotgun (WGS) entry which is preliminary data.</text>
</comment>
<evidence type="ECO:0000256" key="1">
    <source>
        <dbReference type="SAM" id="Phobius"/>
    </source>
</evidence>
<proteinExistence type="predicted"/>
<feature type="transmembrane region" description="Helical" evidence="1">
    <location>
        <begin position="33"/>
        <end position="55"/>
    </location>
</feature>
<gene>
    <name evidence="2" type="ORF">COV02_02210</name>
</gene>
<name>A0A2M8LA45_9BACT</name>
<dbReference type="Proteomes" id="UP000230959">
    <property type="component" value="Unassembled WGS sequence"/>
</dbReference>
<evidence type="ECO:0000313" key="3">
    <source>
        <dbReference type="Proteomes" id="UP000230959"/>
    </source>
</evidence>
<reference evidence="3" key="1">
    <citation type="submission" date="2017-09" db="EMBL/GenBank/DDBJ databases">
        <title>Depth-based differentiation of microbial function through sediment-hosted aquifers and enrichment of novel symbionts in the deep terrestrial subsurface.</title>
        <authorList>
            <person name="Probst A.J."/>
            <person name="Ladd B."/>
            <person name="Jarett J.K."/>
            <person name="Geller-Mcgrath D.E."/>
            <person name="Sieber C.M.K."/>
            <person name="Emerson J.B."/>
            <person name="Anantharaman K."/>
            <person name="Thomas B.C."/>
            <person name="Malmstrom R."/>
            <person name="Stieglmeier M."/>
            <person name="Klingl A."/>
            <person name="Woyke T."/>
            <person name="Ryan C.M."/>
            <person name="Banfield J.F."/>
        </authorList>
    </citation>
    <scope>NUCLEOTIDE SEQUENCE [LARGE SCALE GENOMIC DNA]</scope>
</reference>
<keyword evidence="1" id="KW-0812">Transmembrane</keyword>
<sequence>MHKKIIKDIFIKNKESESLQEELKTMEKTKKSLMFKFLIITVAAVIIASAGFVMLNKVSLATVEITPYQEIVEIDSRIVAGSYGEDYDGLVFETVSADADDTKTIVATGFSADGEKANGKITVYNKYSSNSLRLIANTRFETPEGKIYRIKNPVTVPGMGSVEVTVYADGAGSAYNIGLTDFTIPGLKDTPMYKDIYARSKTEITGGSDGNTRIVKSDDIEKARAEAKTSVNRALASALMSKKPKGYVFFNDAMNIDYVESSNNPKAGSVSDKAMFKIKGLATGFLFNNESLSNELMEDNKRSSRKPIGDSGDVYIANLEDLEFKVLSYDETDGKLRFSVKGDALIVWNVDEDMVKSDLTKAKKSNYNDIFQKYANIEKANIILSPAWWKKIPKDKNHIEIKQIIGGVDNSSGSASIDE</sequence>
<dbReference type="EMBL" id="PFER01000034">
    <property type="protein sequence ID" value="PJE73507.1"/>
    <property type="molecule type" value="Genomic_DNA"/>
</dbReference>